<reference evidence="2" key="1">
    <citation type="submission" date="2022-01" db="EMBL/GenBank/DDBJ databases">
        <title>Antribacter sp. nov., isolated from Guizhou of China.</title>
        <authorList>
            <person name="Chengliang C."/>
            <person name="Ya Z."/>
        </authorList>
    </citation>
    <scope>NUCLEOTIDE SEQUENCE</scope>
    <source>
        <strain evidence="2">KLBMP 9083</strain>
    </source>
</reference>
<feature type="chain" id="PRO_5041371421" description="Peptidase inhibitor family I36" evidence="1">
    <location>
        <begin position="31"/>
        <end position="153"/>
    </location>
</feature>
<name>A0AA41UE64_9MICO</name>
<dbReference type="RefSeq" id="WP_236091495.1">
    <property type="nucleotide sequence ID" value="NZ_JAKGSG010000071.1"/>
</dbReference>
<evidence type="ECO:0008006" key="4">
    <source>
        <dbReference type="Google" id="ProtNLM"/>
    </source>
</evidence>
<protein>
    <recommendedName>
        <fullName evidence="4">Peptidase inhibitor family I36</fullName>
    </recommendedName>
</protein>
<gene>
    <name evidence="2" type="ORF">L1785_22575</name>
</gene>
<dbReference type="Proteomes" id="UP001165405">
    <property type="component" value="Unassembled WGS sequence"/>
</dbReference>
<feature type="signal peptide" evidence="1">
    <location>
        <begin position="1"/>
        <end position="30"/>
    </location>
</feature>
<dbReference type="AlphaFoldDB" id="A0AA41UE64"/>
<accession>A0AA41UE64</accession>
<comment type="caution">
    <text evidence="2">The sequence shown here is derived from an EMBL/GenBank/DDBJ whole genome shotgun (WGS) entry which is preliminary data.</text>
</comment>
<proteinExistence type="predicted"/>
<sequence>MLKKTLLKKWSARIAAAAILGGLLVGTSLATSASAGTCTTRGCGGVFTNASGKGIFVSNNWCWSTTSLYYGNVLPCSPTWNDSAYNSYFLLLGGHSTTEFYYYYDTDAYRIDPHCTVSFEAGSSFTSITNSSSSPMWRKITNIANMKMVKYTC</sequence>
<keyword evidence="1" id="KW-0732">Signal</keyword>
<organism evidence="2 3">
    <name type="scientific">Antribacter soli</name>
    <dbReference type="NCBI Taxonomy" id="2910976"/>
    <lineage>
        <taxon>Bacteria</taxon>
        <taxon>Bacillati</taxon>
        <taxon>Actinomycetota</taxon>
        <taxon>Actinomycetes</taxon>
        <taxon>Micrococcales</taxon>
        <taxon>Promicromonosporaceae</taxon>
        <taxon>Antribacter</taxon>
    </lineage>
</organism>
<evidence type="ECO:0000313" key="3">
    <source>
        <dbReference type="Proteomes" id="UP001165405"/>
    </source>
</evidence>
<evidence type="ECO:0000256" key="1">
    <source>
        <dbReference type="SAM" id="SignalP"/>
    </source>
</evidence>
<keyword evidence="3" id="KW-1185">Reference proteome</keyword>
<dbReference type="EMBL" id="JAKGSG010000071">
    <property type="protein sequence ID" value="MCF4123749.1"/>
    <property type="molecule type" value="Genomic_DNA"/>
</dbReference>
<evidence type="ECO:0000313" key="2">
    <source>
        <dbReference type="EMBL" id="MCF4123749.1"/>
    </source>
</evidence>